<dbReference type="EMBL" id="FOGB01000004">
    <property type="protein sequence ID" value="SEQ52300.1"/>
    <property type="molecule type" value="Genomic_DNA"/>
</dbReference>
<protein>
    <submittedName>
        <fullName evidence="2">Uncharacterized protein</fullName>
    </submittedName>
</protein>
<feature type="transmembrane region" description="Helical" evidence="1">
    <location>
        <begin position="133"/>
        <end position="151"/>
    </location>
</feature>
<gene>
    <name evidence="2" type="ORF">SAMN03080615_01827</name>
</gene>
<accession>A0A1H9GQH1</accession>
<feature type="transmembrane region" description="Helical" evidence="1">
    <location>
        <begin position="44"/>
        <end position="65"/>
    </location>
</feature>
<keyword evidence="1" id="KW-0472">Membrane</keyword>
<reference evidence="3" key="1">
    <citation type="submission" date="2016-10" db="EMBL/GenBank/DDBJ databases">
        <authorList>
            <person name="Varghese N."/>
            <person name="Submissions S."/>
        </authorList>
    </citation>
    <scope>NUCLEOTIDE SEQUENCE [LARGE SCALE GENOMIC DNA]</scope>
    <source>
        <strain evidence="3">DSM 18887</strain>
    </source>
</reference>
<feature type="transmembrane region" description="Helical" evidence="1">
    <location>
        <begin position="6"/>
        <end position="23"/>
    </location>
</feature>
<sequence>MESKNILTVAIRIGAIVLAVNALQAFPNYYGLYLGDGEQAKSAFIAFTVVPTVLSMLFAIVAWFFPQSLLKTASFGKATDFELPTSIGAALFACIGLFLVLSSLVDLAYNFSYIRYFKQEFSYSAPLPAETKANLIATILELLLGVIVLVGNRGINKFFVAIRT</sequence>
<proteinExistence type="predicted"/>
<keyword evidence="1" id="KW-1133">Transmembrane helix</keyword>
<keyword evidence="3" id="KW-1185">Reference proteome</keyword>
<dbReference type="RefSeq" id="WP_091356886.1">
    <property type="nucleotide sequence ID" value="NZ_AP025284.1"/>
</dbReference>
<evidence type="ECO:0000256" key="1">
    <source>
        <dbReference type="SAM" id="Phobius"/>
    </source>
</evidence>
<evidence type="ECO:0000313" key="3">
    <source>
        <dbReference type="Proteomes" id="UP000198749"/>
    </source>
</evidence>
<keyword evidence="1" id="KW-0812">Transmembrane</keyword>
<dbReference type="STRING" id="355243.SAMN03080615_01827"/>
<organism evidence="2 3">
    <name type="scientific">Amphritea atlantica</name>
    <dbReference type="NCBI Taxonomy" id="355243"/>
    <lineage>
        <taxon>Bacteria</taxon>
        <taxon>Pseudomonadati</taxon>
        <taxon>Pseudomonadota</taxon>
        <taxon>Gammaproteobacteria</taxon>
        <taxon>Oceanospirillales</taxon>
        <taxon>Oceanospirillaceae</taxon>
        <taxon>Amphritea</taxon>
    </lineage>
</organism>
<feature type="transmembrane region" description="Helical" evidence="1">
    <location>
        <begin position="85"/>
        <end position="112"/>
    </location>
</feature>
<evidence type="ECO:0000313" key="2">
    <source>
        <dbReference type="EMBL" id="SEQ52300.1"/>
    </source>
</evidence>
<name>A0A1H9GQH1_9GAMM</name>
<dbReference type="AlphaFoldDB" id="A0A1H9GQH1"/>
<dbReference type="Proteomes" id="UP000198749">
    <property type="component" value="Unassembled WGS sequence"/>
</dbReference>